<dbReference type="RefSeq" id="WP_160779628.1">
    <property type="nucleotide sequence ID" value="NZ_BAAAZF010000001.1"/>
</dbReference>
<comment type="caution">
    <text evidence="12">The sequence shown here is derived from an EMBL/GenBank/DDBJ whole genome shotgun (WGS) entry which is preliminary data.</text>
</comment>
<feature type="transmembrane region" description="Helical" evidence="10">
    <location>
        <begin position="524"/>
        <end position="543"/>
    </location>
</feature>
<keyword evidence="5" id="KW-0926">Vacuole</keyword>
<evidence type="ECO:0000256" key="1">
    <source>
        <dbReference type="ARBA" id="ARBA00003273"/>
    </source>
</evidence>
<organism evidence="12 13">
    <name type="scientific">Parerythrobacter jejuensis</name>
    <dbReference type="NCBI Taxonomy" id="795812"/>
    <lineage>
        <taxon>Bacteria</taxon>
        <taxon>Pseudomonadati</taxon>
        <taxon>Pseudomonadota</taxon>
        <taxon>Alphaproteobacteria</taxon>
        <taxon>Sphingomonadales</taxon>
        <taxon>Erythrobacteraceae</taxon>
        <taxon>Parerythrobacter</taxon>
    </lineage>
</organism>
<evidence type="ECO:0000256" key="8">
    <source>
        <dbReference type="ARBA" id="ARBA00023180"/>
    </source>
</evidence>
<feature type="transmembrane region" description="Helical" evidence="10">
    <location>
        <begin position="321"/>
        <end position="349"/>
    </location>
</feature>
<dbReference type="InterPro" id="IPR045175">
    <property type="entry name" value="M28_fam"/>
</dbReference>
<dbReference type="Pfam" id="PF04389">
    <property type="entry name" value="Peptidase_M28"/>
    <property type="match status" value="1"/>
</dbReference>
<dbReference type="GO" id="GO:0008235">
    <property type="term" value="F:metalloexopeptidase activity"/>
    <property type="evidence" value="ECO:0007669"/>
    <property type="project" value="InterPro"/>
</dbReference>
<keyword evidence="7 10" id="KW-1133">Transmembrane helix</keyword>
<gene>
    <name evidence="12" type="ORF">GRI94_10660</name>
</gene>
<keyword evidence="6 12" id="KW-0378">Hydrolase</keyword>
<evidence type="ECO:0000256" key="7">
    <source>
        <dbReference type="ARBA" id="ARBA00022989"/>
    </source>
</evidence>
<dbReference type="AlphaFoldDB" id="A0A845AZW5"/>
<proteinExistence type="inferred from homology"/>
<dbReference type="SUPFAM" id="SSF53187">
    <property type="entry name" value="Zn-dependent exopeptidases"/>
    <property type="match status" value="1"/>
</dbReference>
<reference evidence="12 13" key="1">
    <citation type="submission" date="2019-12" db="EMBL/GenBank/DDBJ databases">
        <title>Genomic-based taxomic classification of the family Erythrobacteraceae.</title>
        <authorList>
            <person name="Xu L."/>
        </authorList>
    </citation>
    <scope>NUCLEOTIDE SEQUENCE [LARGE SCALE GENOMIC DNA]</scope>
    <source>
        <strain evidence="12 13">JCM 16677</strain>
    </source>
</reference>
<dbReference type="PANTHER" id="PTHR12147">
    <property type="entry name" value="METALLOPEPTIDASE M28 FAMILY MEMBER"/>
    <property type="match status" value="1"/>
</dbReference>
<dbReference type="OrthoDB" id="9778250at2"/>
<evidence type="ECO:0000256" key="6">
    <source>
        <dbReference type="ARBA" id="ARBA00022801"/>
    </source>
</evidence>
<feature type="domain" description="Peptidase M28" evidence="11">
    <location>
        <begin position="109"/>
        <end position="298"/>
    </location>
</feature>
<feature type="transmembrane region" description="Helical" evidence="10">
    <location>
        <begin position="402"/>
        <end position="419"/>
    </location>
</feature>
<dbReference type="EMBL" id="WTYE01000001">
    <property type="protein sequence ID" value="MXP32278.1"/>
    <property type="molecule type" value="Genomic_DNA"/>
</dbReference>
<evidence type="ECO:0000313" key="12">
    <source>
        <dbReference type="EMBL" id="MXP32278.1"/>
    </source>
</evidence>
<evidence type="ECO:0000256" key="2">
    <source>
        <dbReference type="ARBA" id="ARBA00004128"/>
    </source>
</evidence>
<evidence type="ECO:0000256" key="10">
    <source>
        <dbReference type="SAM" id="Phobius"/>
    </source>
</evidence>
<evidence type="ECO:0000313" key="13">
    <source>
        <dbReference type="Proteomes" id="UP000446786"/>
    </source>
</evidence>
<keyword evidence="13" id="KW-1185">Reference proteome</keyword>
<feature type="transmembrane region" description="Helical" evidence="10">
    <location>
        <begin position="467"/>
        <end position="486"/>
    </location>
</feature>
<name>A0A845AZW5_9SPHN</name>
<dbReference type="InterPro" id="IPR007484">
    <property type="entry name" value="Peptidase_M28"/>
</dbReference>
<keyword evidence="10" id="KW-0472">Membrane</keyword>
<comment type="function">
    <text evidence="1">May be involved in vacuolar sorting and osmoregulation.</text>
</comment>
<evidence type="ECO:0000259" key="11">
    <source>
        <dbReference type="Pfam" id="PF04389"/>
    </source>
</evidence>
<evidence type="ECO:0000256" key="5">
    <source>
        <dbReference type="ARBA" id="ARBA00022554"/>
    </source>
</evidence>
<dbReference type="Gene3D" id="3.40.630.10">
    <property type="entry name" value="Zn peptidases"/>
    <property type="match status" value="1"/>
</dbReference>
<comment type="similarity">
    <text evidence="3">Belongs to the peptidase M28 family.</text>
</comment>
<dbReference type="PANTHER" id="PTHR12147:SF58">
    <property type="entry name" value="VACUOLAR MEMBRANE PROTEASE"/>
    <property type="match status" value="1"/>
</dbReference>
<protein>
    <recommendedName>
        <fullName evidence="4">Vacuolar membrane protease</fullName>
    </recommendedName>
    <alternativeName>
        <fullName evidence="9">FXNA-related family protease 1</fullName>
    </alternativeName>
</protein>
<dbReference type="PROSITE" id="PS00758">
    <property type="entry name" value="ARGE_DAPE_CPG2_1"/>
    <property type="match status" value="1"/>
</dbReference>
<dbReference type="Proteomes" id="UP000446786">
    <property type="component" value="Unassembled WGS sequence"/>
</dbReference>
<evidence type="ECO:0000256" key="3">
    <source>
        <dbReference type="ARBA" id="ARBA00010918"/>
    </source>
</evidence>
<dbReference type="InterPro" id="IPR001261">
    <property type="entry name" value="ArgE/DapE_CS"/>
</dbReference>
<accession>A0A845AZW5</accession>
<comment type="subcellular location">
    <subcellularLocation>
        <location evidence="2">Vacuole membrane</location>
        <topology evidence="2">Multi-pass membrane protein</topology>
    </subcellularLocation>
</comment>
<dbReference type="GO" id="GO:0006508">
    <property type="term" value="P:proteolysis"/>
    <property type="evidence" value="ECO:0007669"/>
    <property type="project" value="InterPro"/>
</dbReference>
<feature type="transmembrane region" description="Helical" evidence="10">
    <location>
        <begin position="498"/>
        <end position="518"/>
    </location>
</feature>
<dbReference type="GO" id="GO:0005774">
    <property type="term" value="C:vacuolar membrane"/>
    <property type="evidence" value="ECO:0007669"/>
    <property type="project" value="UniProtKB-SubCell"/>
</dbReference>
<keyword evidence="10" id="KW-0812">Transmembrane</keyword>
<keyword evidence="8" id="KW-0325">Glycoprotein</keyword>
<sequence length="559" mass="58279">MKKYGALLAAIVGGLLLAIWATTPPSARPADAPETLFSASRAMEDVRTIAAEPHPTGSAQNAEVRAYIIARLQSLGMEVTTTTGLVPERGLDKFGHWSGTRPDSLTFTNIIGVLPGKDRTLPAVAIMSHHDTVWASPGAPDDTAGVAATMETIRAINAQGGAERDIVAIITDAEELGLNGARQFFAENPLRERIGAVINLEARGGGGRTTLFQTSSDNGEAVAAYAAAVDRPAGSSLSAFVYEVLPNDTDLTPALEGPYTAYNLAFIGRSGLYHSPKATPDNLDQGALQDMGDQTLQLTRALASSDAHPGKTPNATFFDVFGLFTMAYGAIAGWVLLIATMALHAGAYLRREKGDNPLKALGASLGVIVGGGILLYVFNLVSGAGGEANYYDRLAAIPRLEVQALLLSIAVLAATSPWWAGRNYSVVGLVLALAAHFFAPTTSYLIVWPLLIAGLAGVAVSRVSDAVATPIKIVAGAVIIGFLLQYGHQLMQGVGPDYPSLVALIAALALPVLGLLVPEAKARPALGLAGICLLTAFVIALWVRLDPVADTVAAYASLK</sequence>
<feature type="transmembrane region" description="Helical" evidence="10">
    <location>
        <begin position="361"/>
        <end position="382"/>
    </location>
</feature>
<evidence type="ECO:0000256" key="9">
    <source>
        <dbReference type="ARBA" id="ARBA00031512"/>
    </source>
</evidence>
<evidence type="ECO:0000256" key="4">
    <source>
        <dbReference type="ARBA" id="ARBA00017435"/>
    </source>
</evidence>